<evidence type="ECO:0000256" key="1">
    <source>
        <dbReference type="SAM" id="SignalP"/>
    </source>
</evidence>
<feature type="chain" id="PRO_5016098561" evidence="1">
    <location>
        <begin position="23"/>
        <end position="177"/>
    </location>
</feature>
<name>A0A2W5MYT6_ANCNO</name>
<dbReference type="AlphaFoldDB" id="A0A2W5MYT6"/>
<evidence type="ECO:0000313" key="3">
    <source>
        <dbReference type="Proteomes" id="UP000249577"/>
    </source>
</evidence>
<sequence length="177" mass="18628">MGPVKFLVGMFAALLAASPVYAETLIFRSGRCPKGDGSCFYSFGPTVETPLFTQIVEVNAASPGVATVTVNGSMQCAYNSYAQGDLGVVDLTGIITQGQETPQVGGMGTVRIAMRIPPPPGSVTPALSVAANLASTQVVKITKTGKTNFKYWIVRNRMDANTSCTIFDVTMTATFSQ</sequence>
<comment type="caution">
    <text evidence="2">The sequence shown here is derived from an EMBL/GenBank/DDBJ whole genome shotgun (WGS) entry which is preliminary data.</text>
</comment>
<proteinExistence type="predicted"/>
<reference evidence="2 3" key="1">
    <citation type="submission" date="2017-08" db="EMBL/GenBank/DDBJ databases">
        <title>Infants hospitalized years apart are colonized by the same room-sourced microbial strains.</title>
        <authorList>
            <person name="Brooks B."/>
            <person name="Olm M.R."/>
            <person name="Firek B.A."/>
            <person name="Baker R."/>
            <person name="Thomas B.C."/>
            <person name="Morowitz M.J."/>
            <person name="Banfield J.F."/>
        </authorList>
    </citation>
    <scope>NUCLEOTIDE SEQUENCE [LARGE SCALE GENOMIC DNA]</scope>
    <source>
        <strain evidence="2">S2_005_003_R2_43</strain>
    </source>
</reference>
<keyword evidence="1" id="KW-0732">Signal</keyword>
<organism evidence="2 3">
    <name type="scientific">Ancylobacter novellus</name>
    <name type="common">Thiobacillus novellus</name>
    <dbReference type="NCBI Taxonomy" id="921"/>
    <lineage>
        <taxon>Bacteria</taxon>
        <taxon>Pseudomonadati</taxon>
        <taxon>Pseudomonadota</taxon>
        <taxon>Alphaproteobacteria</taxon>
        <taxon>Hyphomicrobiales</taxon>
        <taxon>Xanthobacteraceae</taxon>
        <taxon>Ancylobacter</taxon>
    </lineage>
</organism>
<dbReference type="Proteomes" id="UP000249577">
    <property type="component" value="Unassembled WGS sequence"/>
</dbReference>
<dbReference type="EMBL" id="QFPN01000001">
    <property type="protein sequence ID" value="PZQ18900.1"/>
    <property type="molecule type" value="Genomic_DNA"/>
</dbReference>
<gene>
    <name evidence="2" type="ORF">DI565_00370</name>
</gene>
<protein>
    <submittedName>
        <fullName evidence="2">Uncharacterized protein</fullName>
    </submittedName>
</protein>
<feature type="signal peptide" evidence="1">
    <location>
        <begin position="1"/>
        <end position="22"/>
    </location>
</feature>
<accession>A0A2W5MYT6</accession>
<evidence type="ECO:0000313" key="2">
    <source>
        <dbReference type="EMBL" id="PZQ18900.1"/>
    </source>
</evidence>